<dbReference type="InterPro" id="IPR029063">
    <property type="entry name" value="SAM-dependent_MTases_sf"/>
</dbReference>
<dbReference type="PANTHER" id="PTHR43648:SF1">
    <property type="entry name" value="ELECTRON TRANSFER FLAVOPROTEIN BETA SUBUNIT LYSINE METHYLTRANSFERASE"/>
    <property type="match status" value="1"/>
</dbReference>
<dbReference type="PIRSF" id="PIRSF000401">
    <property type="entry name" value="RPL11_MTase"/>
    <property type="match status" value="1"/>
</dbReference>
<proteinExistence type="inferred from homology"/>
<dbReference type="NCBIfam" id="TIGR00406">
    <property type="entry name" value="prmA"/>
    <property type="match status" value="1"/>
</dbReference>
<comment type="catalytic activity">
    <reaction evidence="6">
        <text>L-lysyl-[protein] + 3 S-adenosyl-L-methionine = N(6),N(6),N(6)-trimethyl-L-lysyl-[protein] + 3 S-adenosyl-L-homocysteine + 3 H(+)</text>
        <dbReference type="Rhea" id="RHEA:54192"/>
        <dbReference type="Rhea" id="RHEA-COMP:9752"/>
        <dbReference type="Rhea" id="RHEA-COMP:13826"/>
        <dbReference type="ChEBI" id="CHEBI:15378"/>
        <dbReference type="ChEBI" id="CHEBI:29969"/>
        <dbReference type="ChEBI" id="CHEBI:57856"/>
        <dbReference type="ChEBI" id="CHEBI:59789"/>
        <dbReference type="ChEBI" id="CHEBI:61961"/>
    </reaction>
</comment>
<evidence type="ECO:0000313" key="7">
    <source>
        <dbReference type="EMBL" id="OPJ63844.1"/>
    </source>
</evidence>
<feature type="binding site" evidence="6">
    <location>
        <position position="186"/>
    </location>
    <ligand>
        <name>S-adenosyl-L-methionine</name>
        <dbReference type="ChEBI" id="CHEBI:59789"/>
    </ligand>
</feature>
<keyword evidence="7" id="KW-0687">Ribonucleoprotein</keyword>
<comment type="caution">
    <text evidence="7">The sequence shown here is derived from an EMBL/GenBank/DDBJ whole genome shotgun (WGS) entry which is preliminary data.</text>
</comment>
<keyword evidence="5 6" id="KW-0949">S-adenosyl-L-methionine</keyword>
<evidence type="ECO:0000256" key="4">
    <source>
        <dbReference type="ARBA" id="ARBA00022679"/>
    </source>
</evidence>
<comment type="function">
    <text evidence="6">Methylates ribosomal protein L11.</text>
</comment>
<dbReference type="CDD" id="cd02440">
    <property type="entry name" value="AdoMet_MTases"/>
    <property type="match status" value="1"/>
</dbReference>
<gene>
    <name evidence="7" type="primary">prmA_1</name>
    <name evidence="6" type="synonym">prmA</name>
    <name evidence="7" type="ORF">CLORY_10280</name>
</gene>
<name>A0A1V4IVN2_9CLOT</name>
<comment type="subcellular location">
    <subcellularLocation>
        <location evidence="6">Cytoplasm</location>
    </subcellularLocation>
</comment>
<feature type="binding site" evidence="6">
    <location>
        <position position="271"/>
    </location>
    <ligand>
        <name>S-adenosyl-L-methionine</name>
        <dbReference type="ChEBI" id="CHEBI:59789"/>
    </ligand>
</feature>
<feature type="binding site" evidence="6">
    <location>
        <position position="229"/>
    </location>
    <ligand>
        <name>S-adenosyl-L-methionine</name>
        <dbReference type="ChEBI" id="CHEBI:59789"/>
    </ligand>
</feature>
<keyword evidence="4 6" id="KW-0808">Transferase</keyword>
<evidence type="ECO:0000256" key="2">
    <source>
        <dbReference type="ARBA" id="ARBA00022490"/>
    </source>
</evidence>
<dbReference type="InterPro" id="IPR004498">
    <property type="entry name" value="Ribosomal_PrmA_MeTrfase"/>
</dbReference>
<sequence length="335" mass="37153">MVASDGGIGCNHFLIIDKERIHMNGQWYEVKVITNSESIEPISGIFYGLDVKGVSIEDPNDIIQREQGPLTWDFADINILEYKGKYAVVRGYFNITENGDELLTYVKNKIAELRESGMDVGLGEASCQVVKEEDWANNWKKYYVPTKIGESIVVKPIWENYSAKEGELVVELDPGMAFGTGTHETTRMCVKALERTVKHENVVFDIGTGSGILAITAAKLGAKHVIGVDLDPVAVDSALENVKFNKLNNIEILKGDLMEVVQGKADIIVANIIAEVIVILTDQVKKFLDAGGLFITSGIIRDREKMVVDKLEKEGFEVVNIERDGEWVCITSKLK</sequence>
<dbReference type="Gene3D" id="3.40.50.150">
    <property type="entry name" value="Vaccinia Virus protein VP39"/>
    <property type="match status" value="1"/>
</dbReference>
<dbReference type="GO" id="GO:0005840">
    <property type="term" value="C:ribosome"/>
    <property type="evidence" value="ECO:0007669"/>
    <property type="project" value="UniProtKB-KW"/>
</dbReference>
<dbReference type="GO" id="GO:0032259">
    <property type="term" value="P:methylation"/>
    <property type="evidence" value="ECO:0007669"/>
    <property type="project" value="UniProtKB-KW"/>
</dbReference>
<dbReference type="GO" id="GO:0016279">
    <property type="term" value="F:protein-lysine N-methyltransferase activity"/>
    <property type="evidence" value="ECO:0007669"/>
    <property type="project" value="RHEA"/>
</dbReference>
<dbReference type="HAMAP" id="MF_00735">
    <property type="entry name" value="Methyltr_PrmA"/>
    <property type="match status" value="1"/>
</dbReference>
<organism evidence="7 8">
    <name type="scientific">Clostridium oryzae</name>
    <dbReference type="NCBI Taxonomy" id="1450648"/>
    <lineage>
        <taxon>Bacteria</taxon>
        <taxon>Bacillati</taxon>
        <taxon>Bacillota</taxon>
        <taxon>Clostridia</taxon>
        <taxon>Eubacteriales</taxon>
        <taxon>Clostridiaceae</taxon>
        <taxon>Clostridium</taxon>
    </lineage>
</organism>
<evidence type="ECO:0000256" key="5">
    <source>
        <dbReference type="ARBA" id="ARBA00022691"/>
    </source>
</evidence>
<keyword evidence="2 6" id="KW-0963">Cytoplasm</keyword>
<dbReference type="AlphaFoldDB" id="A0A1V4IVN2"/>
<dbReference type="SUPFAM" id="SSF53335">
    <property type="entry name" value="S-adenosyl-L-methionine-dependent methyltransferases"/>
    <property type="match status" value="1"/>
</dbReference>
<dbReference type="EC" id="2.1.1.-" evidence="6"/>
<dbReference type="InterPro" id="IPR050078">
    <property type="entry name" value="Ribosomal_L11_MeTrfase_PrmA"/>
</dbReference>
<evidence type="ECO:0000256" key="6">
    <source>
        <dbReference type="HAMAP-Rule" id="MF_00735"/>
    </source>
</evidence>
<feature type="binding site" evidence="6">
    <location>
        <position position="207"/>
    </location>
    <ligand>
        <name>S-adenosyl-L-methionine</name>
        <dbReference type="ChEBI" id="CHEBI:59789"/>
    </ligand>
</feature>
<keyword evidence="7" id="KW-0689">Ribosomal protein</keyword>
<reference evidence="7 8" key="1">
    <citation type="submission" date="2017-03" db="EMBL/GenBank/DDBJ databases">
        <title>Genome sequence of Clostridium oryzae DSM 28571.</title>
        <authorList>
            <person name="Poehlein A."/>
            <person name="Daniel R."/>
        </authorList>
    </citation>
    <scope>NUCLEOTIDE SEQUENCE [LARGE SCALE GENOMIC DNA]</scope>
    <source>
        <strain evidence="7 8">DSM 28571</strain>
    </source>
</reference>
<evidence type="ECO:0000256" key="3">
    <source>
        <dbReference type="ARBA" id="ARBA00022603"/>
    </source>
</evidence>
<keyword evidence="3 6" id="KW-0489">Methyltransferase</keyword>
<comment type="similarity">
    <text evidence="1 6">Belongs to the methyltransferase superfamily. PrmA family.</text>
</comment>
<dbReference type="STRING" id="1450648.CLORY_10280"/>
<dbReference type="Proteomes" id="UP000190080">
    <property type="component" value="Unassembled WGS sequence"/>
</dbReference>
<evidence type="ECO:0000256" key="1">
    <source>
        <dbReference type="ARBA" id="ARBA00009741"/>
    </source>
</evidence>
<keyword evidence="8" id="KW-1185">Reference proteome</keyword>
<dbReference type="EMBL" id="MZGV01000007">
    <property type="protein sequence ID" value="OPJ63844.1"/>
    <property type="molecule type" value="Genomic_DNA"/>
</dbReference>
<accession>A0A1V4IVN2</accession>
<dbReference type="PANTHER" id="PTHR43648">
    <property type="entry name" value="ELECTRON TRANSFER FLAVOPROTEIN BETA SUBUNIT LYSINE METHYLTRANSFERASE"/>
    <property type="match status" value="1"/>
</dbReference>
<dbReference type="Pfam" id="PF06325">
    <property type="entry name" value="PrmA"/>
    <property type="match status" value="1"/>
</dbReference>
<protein>
    <recommendedName>
        <fullName evidence="6">Ribosomal protein L11 methyltransferase</fullName>
        <shortName evidence="6">L11 Mtase</shortName>
        <ecNumber evidence="6">2.1.1.-</ecNumber>
    </recommendedName>
</protein>
<dbReference type="GO" id="GO:0005737">
    <property type="term" value="C:cytoplasm"/>
    <property type="evidence" value="ECO:0007669"/>
    <property type="project" value="UniProtKB-SubCell"/>
</dbReference>
<evidence type="ECO:0000313" key="8">
    <source>
        <dbReference type="Proteomes" id="UP000190080"/>
    </source>
</evidence>